<evidence type="ECO:0000313" key="9">
    <source>
        <dbReference type="Proteomes" id="UP000674234"/>
    </source>
</evidence>
<feature type="transmembrane region" description="Helical" evidence="6">
    <location>
        <begin position="307"/>
        <end position="326"/>
    </location>
</feature>
<protein>
    <submittedName>
        <fullName evidence="8">MFS transporter</fullName>
    </submittedName>
</protein>
<feature type="domain" description="Major facilitator superfamily (MFS) profile" evidence="7">
    <location>
        <begin position="13"/>
        <end position="463"/>
    </location>
</feature>
<dbReference type="InterPro" id="IPR011701">
    <property type="entry name" value="MFS"/>
</dbReference>
<evidence type="ECO:0000256" key="1">
    <source>
        <dbReference type="ARBA" id="ARBA00004651"/>
    </source>
</evidence>
<organism evidence="8 9">
    <name type="scientific">Microbispora oryzae</name>
    <dbReference type="NCBI Taxonomy" id="2806554"/>
    <lineage>
        <taxon>Bacteria</taxon>
        <taxon>Bacillati</taxon>
        <taxon>Actinomycetota</taxon>
        <taxon>Actinomycetes</taxon>
        <taxon>Streptosporangiales</taxon>
        <taxon>Streptosporangiaceae</taxon>
        <taxon>Microbispora</taxon>
    </lineage>
</organism>
<proteinExistence type="predicted"/>
<feature type="transmembrane region" description="Helical" evidence="6">
    <location>
        <begin position="222"/>
        <end position="246"/>
    </location>
</feature>
<feature type="transmembrane region" description="Helical" evidence="6">
    <location>
        <begin position="164"/>
        <end position="185"/>
    </location>
</feature>
<feature type="transmembrane region" description="Helical" evidence="6">
    <location>
        <begin position="338"/>
        <end position="356"/>
    </location>
</feature>
<evidence type="ECO:0000256" key="6">
    <source>
        <dbReference type="SAM" id="Phobius"/>
    </source>
</evidence>
<accession>A0A940WM14</accession>
<feature type="transmembrane region" description="Helical" evidence="6">
    <location>
        <begin position="79"/>
        <end position="98"/>
    </location>
</feature>
<dbReference type="PROSITE" id="PS50850">
    <property type="entry name" value="MFS"/>
    <property type="match status" value="1"/>
</dbReference>
<dbReference type="Pfam" id="PF07690">
    <property type="entry name" value="MFS_1"/>
    <property type="match status" value="1"/>
</dbReference>
<dbReference type="CDD" id="cd17504">
    <property type="entry name" value="MFS_MMR_MDR_like"/>
    <property type="match status" value="1"/>
</dbReference>
<sequence length="489" mass="48964">MSVSSPTHRTGAVVGVLAGAGITVSVMQTLVVPLIPDLPRLLHTSAANASWAITATLLSAAVATPVIGRLGDLYGKRRLLVVSTAMLIIGSIVCAPANTLTPMVIGRALQGFGMGVIPLGISIMRDVVPPERLGSAMAIMSSSLGVGGALGLPASAAVAEKADWHALFWGSGALGLIAAVLILWVVPESSVRAGGGFDVVGALGLSVGLLCLLLPVSKGGDWGWGSGTTLGLFAAAVVVLLLWGLWELRSSAPLVDLRTSARRPILMTNLASVVIGFAMYAMSLVTPQLLQLPVVTGYGLGQSMLEAGLWMAPAGLMMMVVSPFAARLSRARGPKVSLFTGAVVIACGYALGLALMDGVWGVLIFASVISAGVGLAYAAMPALIMSAAPVAEGAAANGLNSLMRSIGTSTASAVMGVVLAHMTTRLGPITVPSENGFRAGLAIGAGVALLAALVVLAIPGTVSGRGRAGVRPAAAPGVPAAVAEETAAG</sequence>
<feature type="transmembrane region" description="Helical" evidence="6">
    <location>
        <begin position="47"/>
        <end position="67"/>
    </location>
</feature>
<comment type="caution">
    <text evidence="8">The sequence shown here is derived from an EMBL/GenBank/DDBJ whole genome shotgun (WGS) entry which is preliminary data.</text>
</comment>
<dbReference type="PANTHER" id="PTHR42718">
    <property type="entry name" value="MAJOR FACILITATOR SUPERFAMILY MULTIDRUG TRANSPORTER MFSC"/>
    <property type="match status" value="1"/>
</dbReference>
<dbReference type="SUPFAM" id="SSF103473">
    <property type="entry name" value="MFS general substrate transporter"/>
    <property type="match status" value="1"/>
</dbReference>
<dbReference type="GO" id="GO:0022857">
    <property type="term" value="F:transmembrane transporter activity"/>
    <property type="evidence" value="ECO:0007669"/>
    <property type="project" value="InterPro"/>
</dbReference>
<dbReference type="GO" id="GO:0005886">
    <property type="term" value="C:plasma membrane"/>
    <property type="evidence" value="ECO:0007669"/>
    <property type="project" value="UniProtKB-SubCell"/>
</dbReference>
<evidence type="ECO:0000256" key="2">
    <source>
        <dbReference type="ARBA" id="ARBA00022448"/>
    </source>
</evidence>
<evidence type="ECO:0000256" key="5">
    <source>
        <dbReference type="ARBA" id="ARBA00023136"/>
    </source>
</evidence>
<dbReference type="Proteomes" id="UP000674234">
    <property type="component" value="Unassembled WGS sequence"/>
</dbReference>
<keyword evidence="4 6" id="KW-1133">Transmembrane helix</keyword>
<feature type="transmembrane region" description="Helical" evidence="6">
    <location>
        <begin position="12"/>
        <end position="35"/>
    </location>
</feature>
<feature type="transmembrane region" description="Helical" evidence="6">
    <location>
        <begin position="197"/>
        <end position="216"/>
    </location>
</feature>
<feature type="transmembrane region" description="Helical" evidence="6">
    <location>
        <begin position="136"/>
        <end position="158"/>
    </location>
</feature>
<dbReference type="InterPro" id="IPR036259">
    <property type="entry name" value="MFS_trans_sf"/>
</dbReference>
<dbReference type="Gene3D" id="1.20.1250.20">
    <property type="entry name" value="MFS general substrate transporter like domains"/>
    <property type="match status" value="1"/>
</dbReference>
<feature type="transmembrane region" description="Helical" evidence="6">
    <location>
        <begin position="436"/>
        <end position="458"/>
    </location>
</feature>
<reference evidence="8" key="1">
    <citation type="submission" date="2021-02" db="EMBL/GenBank/DDBJ databases">
        <title>Draft genome sequence of Microbispora sp. RL4-1S isolated from rice leaves in Thailand.</title>
        <authorList>
            <person name="Muangham S."/>
            <person name="Duangmal K."/>
        </authorList>
    </citation>
    <scope>NUCLEOTIDE SEQUENCE</scope>
    <source>
        <strain evidence="8">RL4-1S</strain>
    </source>
</reference>
<feature type="transmembrane region" description="Helical" evidence="6">
    <location>
        <begin position="104"/>
        <end position="124"/>
    </location>
</feature>
<evidence type="ECO:0000313" key="8">
    <source>
        <dbReference type="EMBL" id="MBP2708139.1"/>
    </source>
</evidence>
<evidence type="ECO:0000256" key="3">
    <source>
        <dbReference type="ARBA" id="ARBA00022692"/>
    </source>
</evidence>
<dbReference type="EMBL" id="JAFCNB010000027">
    <property type="protein sequence ID" value="MBP2708139.1"/>
    <property type="molecule type" value="Genomic_DNA"/>
</dbReference>
<dbReference type="AlphaFoldDB" id="A0A940WM14"/>
<keyword evidence="5 6" id="KW-0472">Membrane</keyword>
<comment type="subcellular location">
    <subcellularLocation>
        <location evidence="1">Cell membrane</location>
        <topology evidence="1">Multi-pass membrane protein</topology>
    </subcellularLocation>
</comment>
<name>A0A940WM14_9ACTN</name>
<keyword evidence="2" id="KW-0813">Transport</keyword>
<keyword evidence="9" id="KW-1185">Reference proteome</keyword>
<evidence type="ECO:0000256" key="4">
    <source>
        <dbReference type="ARBA" id="ARBA00022989"/>
    </source>
</evidence>
<evidence type="ECO:0000259" key="7">
    <source>
        <dbReference type="PROSITE" id="PS50850"/>
    </source>
</evidence>
<dbReference type="InterPro" id="IPR020846">
    <property type="entry name" value="MFS_dom"/>
</dbReference>
<dbReference type="RefSeq" id="WP_210159401.1">
    <property type="nucleotide sequence ID" value="NZ_JAFCNB010000027.1"/>
</dbReference>
<dbReference type="Gene3D" id="1.20.1720.10">
    <property type="entry name" value="Multidrug resistance protein D"/>
    <property type="match status" value="1"/>
</dbReference>
<feature type="transmembrane region" description="Helical" evidence="6">
    <location>
        <begin position="405"/>
        <end position="424"/>
    </location>
</feature>
<gene>
    <name evidence="8" type="ORF">JOL79_30605</name>
</gene>
<feature type="transmembrane region" description="Helical" evidence="6">
    <location>
        <begin position="266"/>
        <end position="287"/>
    </location>
</feature>
<keyword evidence="3 6" id="KW-0812">Transmembrane</keyword>
<dbReference type="PANTHER" id="PTHR42718:SF9">
    <property type="entry name" value="MAJOR FACILITATOR SUPERFAMILY MULTIDRUG TRANSPORTER MFSC"/>
    <property type="match status" value="1"/>
</dbReference>
<feature type="transmembrane region" description="Helical" evidence="6">
    <location>
        <begin position="362"/>
        <end position="384"/>
    </location>
</feature>